<dbReference type="PROSITE" id="PS00061">
    <property type="entry name" value="ADH_SHORT"/>
    <property type="match status" value="1"/>
</dbReference>
<proteinExistence type="inferred from homology"/>
<evidence type="ECO:0000256" key="3">
    <source>
        <dbReference type="ARBA" id="ARBA00023002"/>
    </source>
</evidence>
<reference evidence="5 6" key="1">
    <citation type="journal article" date="2016" name="Front. Microbiol.">
        <title>Genomic Resource of Rice Seed Associated Bacteria.</title>
        <authorList>
            <person name="Midha S."/>
            <person name="Bansal K."/>
            <person name="Sharma S."/>
            <person name="Kumar N."/>
            <person name="Patil P.P."/>
            <person name="Chaudhry V."/>
            <person name="Patil P.B."/>
        </authorList>
    </citation>
    <scope>NUCLEOTIDE SEQUENCE [LARGE SCALE GENOMIC DNA]</scope>
    <source>
        <strain evidence="5 6">NS331</strain>
    </source>
</reference>
<gene>
    <name evidence="5" type="ORF">NS331_09855</name>
</gene>
<keyword evidence="3" id="KW-0560">Oxidoreductase</keyword>
<name>A0A147GXD4_9BURK</name>
<dbReference type="Proteomes" id="UP000072741">
    <property type="component" value="Unassembled WGS sequence"/>
</dbReference>
<evidence type="ECO:0000313" key="6">
    <source>
        <dbReference type="Proteomes" id="UP000072741"/>
    </source>
</evidence>
<sequence length="302" mass="32395">MKDLYAKTAFITGGASGIGLGMARAFLAEGMNVVVADLSDDHLAQAGQALAPQAQHVRFMKLDVADRAAMGAAADEAEAAFGKIHVLCNNAGVTGFLPMDQATYGDWDWLLSVNLYGVIHGIVSFLPKLRVHGEGGHIVNTGSIAGLVPAPAWGGIYSTTKFAIHGLSGSLRLSVGQYGIGVTEVCPGATRTNVRDSHRLRPAHFESAEHRKGPMPSLQEIGIDPLEIGRRVVRAIHRNDPYVIAHAENKAHVQAFAEEMLAAFPDEVVTDEGRLSYIRWFDQATAEALALQPREVGEKQAR</sequence>
<dbReference type="SUPFAM" id="SSF51735">
    <property type="entry name" value="NAD(P)-binding Rossmann-fold domains"/>
    <property type="match status" value="1"/>
</dbReference>
<evidence type="ECO:0000256" key="1">
    <source>
        <dbReference type="ARBA" id="ARBA00006484"/>
    </source>
</evidence>
<dbReference type="Pfam" id="PF00106">
    <property type="entry name" value="adh_short"/>
    <property type="match status" value="1"/>
</dbReference>
<dbReference type="InterPro" id="IPR020904">
    <property type="entry name" value="Sc_DH/Rdtase_CS"/>
</dbReference>
<dbReference type="CDD" id="cd05233">
    <property type="entry name" value="SDR_c"/>
    <property type="match status" value="1"/>
</dbReference>
<dbReference type="RefSeq" id="WP_058641826.1">
    <property type="nucleotide sequence ID" value="NZ_LDSL01000059.1"/>
</dbReference>
<dbReference type="PANTHER" id="PTHR43391">
    <property type="entry name" value="RETINOL DEHYDROGENASE-RELATED"/>
    <property type="match status" value="1"/>
</dbReference>
<dbReference type="InterPro" id="IPR036291">
    <property type="entry name" value="NAD(P)-bd_dom_sf"/>
</dbReference>
<dbReference type="InterPro" id="IPR002347">
    <property type="entry name" value="SDR_fam"/>
</dbReference>
<organism evidence="5 6">
    <name type="scientific">Pseudacidovorax intermedius</name>
    <dbReference type="NCBI Taxonomy" id="433924"/>
    <lineage>
        <taxon>Bacteria</taxon>
        <taxon>Pseudomonadati</taxon>
        <taxon>Pseudomonadota</taxon>
        <taxon>Betaproteobacteria</taxon>
        <taxon>Burkholderiales</taxon>
        <taxon>Comamonadaceae</taxon>
        <taxon>Pseudacidovorax</taxon>
    </lineage>
</organism>
<evidence type="ECO:0000256" key="4">
    <source>
        <dbReference type="RuleBase" id="RU000363"/>
    </source>
</evidence>
<dbReference type="EMBL" id="LDSL01000059">
    <property type="protein sequence ID" value="KTT22278.1"/>
    <property type="molecule type" value="Genomic_DNA"/>
</dbReference>
<dbReference type="FunFam" id="3.40.50.720:FF:000084">
    <property type="entry name" value="Short-chain dehydrogenase reductase"/>
    <property type="match status" value="1"/>
</dbReference>
<evidence type="ECO:0000313" key="5">
    <source>
        <dbReference type="EMBL" id="KTT22278.1"/>
    </source>
</evidence>
<keyword evidence="6" id="KW-1185">Reference proteome</keyword>
<comment type="similarity">
    <text evidence="1 4">Belongs to the short-chain dehydrogenases/reductases (SDR) family.</text>
</comment>
<dbReference type="AlphaFoldDB" id="A0A147GXD4"/>
<dbReference type="OrthoDB" id="4690547at2"/>
<dbReference type="Gene3D" id="3.40.50.720">
    <property type="entry name" value="NAD(P)-binding Rossmann-like Domain"/>
    <property type="match status" value="1"/>
</dbReference>
<comment type="caution">
    <text evidence="5">The sequence shown here is derived from an EMBL/GenBank/DDBJ whole genome shotgun (WGS) entry which is preliminary data.</text>
</comment>
<evidence type="ECO:0000256" key="2">
    <source>
        <dbReference type="ARBA" id="ARBA00022857"/>
    </source>
</evidence>
<dbReference type="PRINTS" id="PR00080">
    <property type="entry name" value="SDRFAMILY"/>
</dbReference>
<accession>A0A147GXD4</accession>
<dbReference type="GO" id="GO:0016491">
    <property type="term" value="F:oxidoreductase activity"/>
    <property type="evidence" value="ECO:0007669"/>
    <property type="project" value="UniProtKB-KW"/>
</dbReference>
<dbReference type="PANTHER" id="PTHR43391:SF14">
    <property type="entry name" value="DEHYDROGENASE_REDUCTASE SDR FAMILY PROTEIN 7-LIKE"/>
    <property type="match status" value="1"/>
</dbReference>
<dbReference type="PRINTS" id="PR00081">
    <property type="entry name" value="GDHRDH"/>
</dbReference>
<keyword evidence="2" id="KW-0521">NADP</keyword>
<evidence type="ECO:0008006" key="7">
    <source>
        <dbReference type="Google" id="ProtNLM"/>
    </source>
</evidence>
<protein>
    <recommendedName>
        <fullName evidence="7">NADP-dependent 3-hydroxy acid dehydrogenase YdfG</fullName>
    </recommendedName>
</protein>